<name>A0A0C1G6L3_9SPHI</name>
<feature type="transmembrane region" description="Helical" evidence="6">
    <location>
        <begin position="196"/>
        <end position="219"/>
    </location>
</feature>
<comment type="similarity">
    <text evidence="2">Belongs to the TMEM86 family.</text>
</comment>
<feature type="transmembrane region" description="Helical" evidence="6">
    <location>
        <begin position="114"/>
        <end position="133"/>
    </location>
</feature>
<feature type="transmembrane region" description="Helical" evidence="6">
    <location>
        <begin position="58"/>
        <end position="76"/>
    </location>
</feature>
<evidence type="ECO:0000313" key="7">
    <source>
        <dbReference type="EMBL" id="KIA95764.1"/>
    </source>
</evidence>
<accession>A0A0C1G6L3</accession>
<dbReference type="InterPro" id="IPR012506">
    <property type="entry name" value="TMEM86B-like"/>
</dbReference>
<evidence type="ECO:0000256" key="1">
    <source>
        <dbReference type="ARBA" id="ARBA00004141"/>
    </source>
</evidence>
<feature type="transmembrane region" description="Helical" evidence="6">
    <location>
        <begin position="172"/>
        <end position="190"/>
    </location>
</feature>
<evidence type="ECO:0008006" key="9">
    <source>
        <dbReference type="Google" id="ProtNLM"/>
    </source>
</evidence>
<dbReference type="PANTHER" id="PTHR31885:SF6">
    <property type="entry name" value="GH04784P"/>
    <property type="match status" value="1"/>
</dbReference>
<evidence type="ECO:0000256" key="5">
    <source>
        <dbReference type="ARBA" id="ARBA00023136"/>
    </source>
</evidence>
<dbReference type="Pfam" id="PF07947">
    <property type="entry name" value="YhhN"/>
    <property type="match status" value="1"/>
</dbReference>
<comment type="caution">
    <text evidence="7">The sequence shown here is derived from an EMBL/GenBank/DDBJ whole genome shotgun (WGS) entry which is preliminary data.</text>
</comment>
<dbReference type="PANTHER" id="PTHR31885">
    <property type="entry name" value="GH04784P"/>
    <property type="match status" value="1"/>
</dbReference>
<evidence type="ECO:0000256" key="4">
    <source>
        <dbReference type="ARBA" id="ARBA00022989"/>
    </source>
</evidence>
<comment type="subcellular location">
    <subcellularLocation>
        <location evidence="1">Membrane</location>
        <topology evidence="1">Multi-pass membrane protein</topology>
    </subcellularLocation>
</comment>
<evidence type="ECO:0000313" key="8">
    <source>
        <dbReference type="Proteomes" id="UP000031246"/>
    </source>
</evidence>
<keyword evidence="5 6" id="KW-0472">Membrane</keyword>
<dbReference type="GO" id="GO:0016020">
    <property type="term" value="C:membrane"/>
    <property type="evidence" value="ECO:0007669"/>
    <property type="project" value="UniProtKB-SubCell"/>
</dbReference>
<feature type="transmembrane region" description="Helical" evidence="6">
    <location>
        <begin position="139"/>
        <end position="160"/>
    </location>
</feature>
<keyword evidence="8" id="KW-1185">Reference proteome</keyword>
<keyword evidence="4 6" id="KW-1133">Transmembrane helix</keyword>
<feature type="transmembrane region" description="Helical" evidence="6">
    <location>
        <begin position="82"/>
        <end position="102"/>
    </location>
</feature>
<evidence type="ECO:0000256" key="2">
    <source>
        <dbReference type="ARBA" id="ARBA00007375"/>
    </source>
</evidence>
<reference evidence="7 8" key="1">
    <citation type="submission" date="2014-10" db="EMBL/GenBank/DDBJ databases">
        <title>Pedobacter Kyungheensis.</title>
        <authorList>
            <person name="Anderson B.M."/>
            <person name="Newman J.D."/>
        </authorList>
    </citation>
    <scope>NUCLEOTIDE SEQUENCE [LARGE SCALE GENOMIC DNA]</scope>
    <source>
        <strain evidence="7 8">KACC 16221</strain>
    </source>
</reference>
<dbReference type="EMBL" id="JSYN01000004">
    <property type="protein sequence ID" value="KIA95764.1"/>
    <property type="molecule type" value="Genomic_DNA"/>
</dbReference>
<dbReference type="Proteomes" id="UP000031246">
    <property type="component" value="Unassembled WGS sequence"/>
</dbReference>
<dbReference type="OrthoDB" id="5651790at2"/>
<protein>
    <recommendedName>
        <fullName evidence="9">Lysoplasmalogenase</fullName>
    </recommendedName>
</protein>
<proteinExistence type="inferred from homology"/>
<evidence type="ECO:0000256" key="3">
    <source>
        <dbReference type="ARBA" id="ARBA00022692"/>
    </source>
</evidence>
<gene>
    <name evidence="7" type="ORF">OC25_04195</name>
</gene>
<keyword evidence="3 6" id="KW-0812">Transmembrane</keyword>
<organism evidence="7 8">
    <name type="scientific">Pedobacter kyungheensis</name>
    <dbReference type="NCBI Taxonomy" id="1069985"/>
    <lineage>
        <taxon>Bacteria</taxon>
        <taxon>Pseudomonadati</taxon>
        <taxon>Bacteroidota</taxon>
        <taxon>Sphingobacteriia</taxon>
        <taxon>Sphingobacteriales</taxon>
        <taxon>Sphingobacteriaceae</taxon>
        <taxon>Pedobacter</taxon>
    </lineage>
</organism>
<feature type="transmembrane region" description="Helical" evidence="6">
    <location>
        <begin position="30"/>
        <end position="46"/>
    </location>
</feature>
<dbReference type="GO" id="GO:0016787">
    <property type="term" value="F:hydrolase activity"/>
    <property type="evidence" value="ECO:0007669"/>
    <property type="project" value="TreeGrafter"/>
</dbReference>
<evidence type="ECO:0000256" key="6">
    <source>
        <dbReference type="SAM" id="Phobius"/>
    </source>
</evidence>
<dbReference type="AlphaFoldDB" id="A0A0C1G6L3"/>
<dbReference type="RefSeq" id="WP_039472123.1">
    <property type="nucleotide sequence ID" value="NZ_JSYN01000004.1"/>
</dbReference>
<sequence>MKTKLFSFIFALVFIVQLYAETAGNMFLLQFSKPLIVISLMVWLYSSTNLKGRFHKRIFTGLIFALAGDVLLMLQAGRPMFFIYGLIAFLLCHIFYIRAFTLDHRSNPKHRTPYFLWIVGVFAIFCSGLFFYLQPKLGAMQFPVLMYAIIITVMALMAVNRYGKVNIFSFKLILYGALFFLLSDSVLAINKFTQTIPQAGVLIMASYMIAQYLIVYGTVVRELVVKRTAV</sequence>